<dbReference type="InterPro" id="IPR005829">
    <property type="entry name" value="Sugar_transporter_CS"/>
</dbReference>
<evidence type="ECO:0000313" key="11">
    <source>
        <dbReference type="Proteomes" id="UP000682892"/>
    </source>
</evidence>
<dbReference type="FunFam" id="1.20.1250.20:FF:000218">
    <property type="entry name" value="facilitated trehalose transporter Tret1"/>
    <property type="match status" value="1"/>
</dbReference>
<sequence length="620" mass="68347">MCDSCRNFIETGRFRTSVKDEENVEYATRNELNSLKSEVERISKIMSQTEKNCETVIDTSASSSQRHHNYIAKHSTPVTSSLMHENDLAANIMNDSIDLYVSNIATDLTENELKMMVCESIGAENVLHVKCLVASWMNVSTLNYASFKVSVDARFRDAALRRSSWPNGVRCLHIITIGYGVTVGWTAPIIPLLQSADTPLPGGPITVEQVSWVGSFFSIGGMSGTILYALIHTYFGKKTGLLMLAIPHLILWNLLWMGDSVYYIYAARFLGGLTGGGIFAMVPLYVADIADRTIRGSLGSLTMLHINFGLLASYTAGNYLPYYLIPKIMLCLPIAFLAMVCLLPETPYCLLRKGKVVEAEKSLMFYRNIPDVTRKTLAFEYEFESLKTFTLSEVNKEKLSLADFTTPAAIKGLFISIFVMALNQFSGIFAILTYAGNILEACGTSMDIKYVLILIALINICGNITSFIVVDMAGRKTFLLISTIGVGVSLGILGLHSYFSYNDDGFVSYSWVPVLALLANIYSAGLGITNMVGFVIPEVLPAKIRGIGSTISVVLLCFFAFVILKVYPILLERIHIYGTMWISSGVCAVAILIIIFVMPETKGKNLIAEEPTEKPRTNAY</sequence>
<keyword evidence="4" id="KW-0762">Sugar transport</keyword>
<feature type="transmembrane region" description="Helical" evidence="8">
    <location>
        <begin position="298"/>
        <end position="316"/>
    </location>
</feature>
<dbReference type="PhylomeDB" id="Q173J4"/>
<dbReference type="InterPro" id="IPR020846">
    <property type="entry name" value="MFS_dom"/>
</dbReference>
<keyword evidence="3" id="KW-1003">Cell membrane</keyword>
<dbReference type="EMBL" id="CH477423">
    <property type="protein sequence ID" value="EAT41202.1"/>
    <property type="molecule type" value="Genomic_DNA"/>
</dbReference>
<evidence type="ECO:0000256" key="1">
    <source>
        <dbReference type="ARBA" id="ARBA00004651"/>
    </source>
</evidence>
<keyword evidence="6 8" id="KW-1133">Transmembrane helix</keyword>
<reference evidence="10" key="1">
    <citation type="submission" date="2005-10" db="EMBL/GenBank/DDBJ databases">
        <authorList>
            <person name="Loftus B.J."/>
            <person name="Nene V.M."/>
            <person name="Hannick L.I."/>
            <person name="Bidwell S."/>
            <person name="Haas B."/>
            <person name="Amedeo P."/>
            <person name="Orvis J."/>
            <person name="Wortman J.R."/>
            <person name="White O.R."/>
            <person name="Salzberg S."/>
            <person name="Shumway M."/>
            <person name="Koo H."/>
            <person name="Zhao Y."/>
            <person name="Holmes M."/>
            <person name="Miller J."/>
            <person name="Schatz M."/>
            <person name="Pop M."/>
            <person name="Pai G."/>
            <person name="Utterback T."/>
            <person name="Rogers Y.-H."/>
            <person name="Kravitz S."/>
            <person name="Fraser C.M."/>
        </authorList>
    </citation>
    <scope>NUCLEOTIDE SEQUENCE</scope>
    <source>
        <strain evidence="10">Liverpool</strain>
    </source>
</reference>
<evidence type="ECO:0000256" key="7">
    <source>
        <dbReference type="ARBA" id="ARBA00023136"/>
    </source>
</evidence>
<dbReference type="Proteomes" id="UP000682892">
    <property type="component" value="Chromosome 3"/>
</dbReference>
<dbReference type="VEuPathDB" id="VectorBase:AAEL007131"/>
<dbReference type="PaxDb" id="7159-AAEL007131-PA"/>
<reference evidence="10" key="2">
    <citation type="journal article" date="2007" name="Science">
        <title>Genome sequence of Aedes aegypti, a major arbovirus vector.</title>
        <authorList>
            <person name="Nene V."/>
            <person name="Wortman J.R."/>
            <person name="Lawson D."/>
            <person name="Haas B."/>
            <person name="Kodira C."/>
            <person name="Tu Z.J."/>
            <person name="Loftus B."/>
            <person name="Xi Z."/>
            <person name="Megy K."/>
            <person name="Grabherr M."/>
            <person name="Ren Q."/>
            <person name="Zdobnov E.M."/>
            <person name="Lobo N.F."/>
            <person name="Campbell K.S."/>
            <person name="Brown S.E."/>
            <person name="Bonaldo M.F."/>
            <person name="Zhu J."/>
            <person name="Sinkins S.P."/>
            <person name="Hogenkamp D.G."/>
            <person name="Amedeo P."/>
            <person name="Arensburger P."/>
            <person name="Atkinson P.W."/>
            <person name="Bidwell S."/>
            <person name="Biedler J."/>
            <person name="Birney E."/>
            <person name="Bruggner R.V."/>
            <person name="Costas J."/>
            <person name="Coy M.R."/>
            <person name="Crabtree J."/>
            <person name="Crawford M."/>
            <person name="Debruyn B."/>
            <person name="Decaprio D."/>
            <person name="Eiglmeier K."/>
            <person name="Eisenstadt E."/>
            <person name="El-Dorry H."/>
            <person name="Gelbart W.M."/>
            <person name="Gomes S.L."/>
            <person name="Hammond M."/>
            <person name="Hannick L.I."/>
            <person name="Hogan J.R."/>
            <person name="Holmes M.H."/>
            <person name="Jaffe D."/>
            <person name="Johnston J.S."/>
            <person name="Kennedy R.C."/>
            <person name="Koo H."/>
            <person name="Kravitz S."/>
            <person name="Kriventseva E.V."/>
            <person name="Kulp D."/>
            <person name="Labutti K."/>
            <person name="Lee E."/>
            <person name="Li S."/>
            <person name="Lovin D.D."/>
            <person name="Mao C."/>
            <person name="Mauceli E."/>
            <person name="Menck C.F."/>
            <person name="Miller J.R."/>
            <person name="Montgomery P."/>
            <person name="Mori A."/>
            <person name="Nascimento A.L."/>
            <person name="Naveira H.F."/>
            <person name="Nusbaum C."/>
            <person name="O'leary S."/>
            <person name="Orvis J."/>
            <person name="Pertea M."/>
            <person name="Quesneville H."/>
            <person name="Reidenbach K.R."/>
            <person name="Rogers Y.H."/>
            <person name="Roth C.W."/>
            <person name="Schneider J.R."/>
            <person name="Schatz M."/>
            <person name="Shumway M."/>
            <person name="Stanke M."/>
            <person name="Stinson E.O."/>
            <person name="Tubio J.M."/>
            <person name="Vanzee J.P."/>
            <person name="Verjovski-Almeida S."/>
            <person name="Werner D."/>
            <person name="White O."/>
            <person name="Wyder S."/>
            <person name="Zeng Q."/>
            <person name="Zhao Q."/>
            <person name="Zhao Y."/>
            <person name="Hill C.A."/>
            <person name="Raikhel A.S."/>
            <person name="Soares M.B."/>
            <person name="Knudson D.L."/>
            <person name="Lee N.H."/>
            <person name="Galagan J."/>
            <person name="Salzberg S.L."/>
            <person name="Paulsen I.T."/>
            <person name="Dimopoulos G."/>
            <person name="Collins F.H."/>
            <person name="Birren B."/>
            <person name="Fraser-Liggett C.M."/>
            <person name="Severson D.W."/>
        </authorList>
    </citation>
    <scope>NUCLEOTIDE SEQUENCE [LARGE SCALE GENOMIC DNA]</scope>
    <source>
        <strain evidence="10">Liverpool</strain>
    </source>
</reference>
<feature type="transmembrane region" description="Helical" evidence="8">
    <location>
        <begin position="322"/>
        <end position="343"/>
    </location>
</feature>
<dbReference type="GO" id="GO:0005886">
    <property type="term" value="C:plasma membrane"/>
    <property type="evidence" value="ECO:0007669"/>
    <property type="project" value="UniProtKB-SubCell"/>
</dbReference>
<comment type="subcellular location">
    <subcellularLocation>
        <location evidence="1">Cell membrane</location>
        <topology evidence="1">Multi-pass membrane protein</topology>
    </subcellularLocation>
</comment>
<dbReference type="GO" id="GO:0022857">
    <property type="term" value="F:transmembrane transporter activity"/>
    <property type="evidence" value="ECO:0007669"/>
    <property type="project" value="InterPro"/>
</dbReference>
<feature type="transmembrane region" description="Helical" evidence="8">
    <location>
        <begin position="262"/>
        <end position="286"/>
    </location>
</feature>
<dbReference type="OMA" id="IYISHPI"/>
<gene>
    <name evidence="10" type="ORF">AaeL_AAEL007131</name>
</gene>
<dbReference type="SUPFAM" id="SSF103473">
    <property type="entry name" value="MFS general substrate transporter"/>
    <property type="match status" value="1"/>
</dbReference>
<reference evidence="10" key="3">
    <citation type="submission" date="2012-09" db="EMBL/GenBank/DDBJ databases">
        <authorList>
            <consortium name="VectorBase"/>
        </authorList>
    </citation>
    <scope>NUCLEOTIDE SEQUENCE</scope>
    <source>
        <strain evidence="10">Liverpool</strain>
    </source>
</reference>
<feature type="transmembrane region" description="Helical" evidence="8">
    <location>
        <begin position="240"/>
        <end position="256"/>
    </location>
</feature>
<dbReference type="PROSITE" id="PS00216">
    <property type="entry name" value="SUGAR_TRANSPORT_1"/>
    <property type="match status" value="1"/>
</dbReference>
<accession>Q173J4</accession>
<feature type="transmembrane region" description="Helical" evidence="8">
    <location>
        <begin position="413"/>
        <end position="436"/>
    </location>
</feature>
<name>Q173J4_AEDAE</name>
<keyword evidence="2" id="KW-0813">Transport</keyword>
<evidence type="ECO:0000256" key="2">
    <source>
        <dbReference type="ARBA" id="ARBA00022448"/>
    </source>
</evidence>
<proteinExistence type="predicted"/>
<dbReference type="Gene3D" id="1.20.1250.20">
    <property type="entry name" value="MFS general substrate transporter like domains"/>
    <property type="match status" value="1"/>
</dbReference>
<dbReference type="InterPro" id="IPR036259">
    <property type="entry name" value="MFS_trans_sf"/>
</dbReference>
<evidence type="ECO:0000256" key="6">
    <source>
        <dbReference type="ARBA" id="ARBA00022989"/>
    </source>
</evidence>
<keyword evidence="7 8" id="KW-0472">Membrane</keyword>
<dbReference type="AlphaFoldDB" id="Q173J4"/>
<evidence type="ECO:0000313" key="10">
    <source>
        <dbReference type="EMBL" id="EAT41202.1"/>
    </source>
</evidence>
<protein>
    <submittedName>
        <fullName evidence="10">AAEL007131-PA</fullName>
    </submittedName>
</protein>
<dbReference type="Pfam" id="PF00083">
    <property type="entry name" value="Sugar_tr"/>
    <property type="match status" value="1"/>
</dbReference>
<feature type="transmembrane region" description="Helical" evidence="8">
    <location>
        <begin position="171"/>
        <end position="190"/>
    </location>
</feature>
<feature type="domain" description="Major facilitator superfamily (MFS) profile" evidence="9">
    <location>
        <begin position="166"/>
        <end position="602"/>
    </location>
</feature>
<feature type="transmembrane region" description="Helical" evidence="8">
    <location>
        <begin position="547"/>
        <end position="570"/>
    </location>
</feature>
<evidence type="ECO:0000256" key="3">
    <source>
        <dbReference type="ARBA" id="ARBA00022475"/>
    </source>
</evidence>
<dbReference type="InterPro" id="IPR050549">
    <property type="entry name" value="MFS_Trehalose_Transporter"/>
</dbReference>
<evidence type="ECO:0000256" key="5">
    <source>
        <dbReference type="ARBA" id="ARBA00022692"/>
    </source>
</evidence>
<evidence type="ECO:0000256" key="4">
    <source>
        <dbReference type="ARBA" id="ARBA00022597"/>
    </source>
</evidence>
<feature type="transmembrane region" description="Helical" evidence="8">
    <location>
        <begin position="511"/>
        <end position="535"/>
    </location>
</feature>
<organism evidence="10 11">
    <name type="scientific">Aedes aegypti</name>
    <name type="common">Yellowfever mosquito</name>
    <name type="synonym">Culex aegypti</name>
    <dbReference type="NCBI Taxonomy" id="7159"/>
    <lineage>
        <taxon>Eukaryota</taxon>
        <taxon>Metazoa</taxon>
        <taxon>Ecdysozoa</taxon>
        <taxon>Arthropoda</taxon>
        <taxon>Hexapoda</taxon>
        <taxon>Insecta</taxon>
        <taxon>Pterygota</taxon>
        <taxon>Neoptera</taxon>
        <taxon>Endopterygota</taxon>
        <taxon>Diptera</taxon>
        <taxon>Nematocera</taxon>
        <taxon>Culicoidea</taxon>
        <taxon>Culicidae</taxon>
        <taxon>Culicinae</taxon>
        <taxon>Aedini</taxon>
        <taxon>Aedes</taxon>
        <taxon>Stegomyia</taxon>
    </lineage>
</organism>
<dbReference type="HOGENOM" id="CLU_001265_30_5_1"/>
<evidence type="ECO:0000256" key="8">
    <source>
        <dbReference type="SAM" id="Phobius"/>
    </source>
</evidence>
<dbReference type="PANTHER" id="PTHR48021">
    <property type="match status" value="1"/>
</dbReference>
<dbReference type="InterPro" id="IPR005828">
    <property type="entry name" value="MFS_sugar_transport-like"/>
</dbReference>
<dbReference type="PROSITE" id="PS50850">
    <property type="entry name" value="MFS"/>
    <property type="match status" value="1"/>
</dbReference>
<feature type="transmembrane region" description="Helical" evidence="8">
    <location>
        <begin position="210"/>
        <end position="231"/>
    </location>
</feature>
<feature type="transmembrane region" description="Helical" evidence="8">
    <location>
        <begin position="477"/>
        <end position="499"/>
    </location>
</feature>
<dbReference type="eggNOG" id="KOG0254">
    <property type="taxonomic scope" value="Eukaryota"/>
</dbReference>
<feature type="transmembrane region" description="Helical" evidence="8">
    <location>
        <begin position="576"/>
        <end position="597"/>
    </location>
</feature>
<keyword evidence="5 8" id="KW-0812">Transmembrane</keyword>
<evidence type="ECO:0000259" key="9">
    <source>
        <dbReference type="PROSITE" id="PS50850"/>
    </source>
</evidence>
<feature type="transmembrane region" description="Helical" evidence="8">
    <location>
        <begin position="448"/>
        <end position="470"/>
    </location>
</feature>
<dbReference type="PANTHER" id="PTHR48021:SF33">
    <property type="entry name" value="AT22075P-RELATED"/>
    <property type="match status" value="1"/>
</dbReference>